<name>A0A4Y8KS23_9MICO</name>
<evidence type="ECO:0000256" key="6">
    <source>
        <dbReference type="ARBA" id="ARBA00023136"/>
    </source>
</evidence>
<evidence type="ECO:0000256" key="8">
    <source>
        <dbReference type="SAM" id="Phobius"/>
    </source>
</evidence>
<evidence type="ECO:0000256" key="5">
    <source>
        <dbReference type="ARBA" id="ARBA00022989"/>
    </source>
</evidence>
<dbReference type="Proteomes" id="UP000298218">
    <property type="component" value="Unassembled WGS sequence"/>
</dbReference>
<keyword evidence="4 8" id="KW-0812">Transmembrane</keyword>
<evidence type="ECO:0000256" key="3">
    <source>
        <dbReference type="ARBA" id="ARBA00022475"/>
    </source>
</evidence>
<protein>
    <submittedName>
        <fullName evidence="10">FtsX-like permease family protein</fullName>
    </submittedName>
</protein>
<dbReference type="Pfam" id="PF02687">
    <property type="entry name" value="FtsX"/>
    <property type="match status" value="1"/>
</dbReference>
<evidence type="ECO:0000256" key="1">
    <source>
        <dbReference type="ARBA" id="ARBA00004651"/>
    </source>
</evidence>
<evidence type="ECO:0000256" key="2">
    <source>
        <dbReference type="ARBA" id="ARBA00005236"/>
    </source>
</evidence>
<evidence type="ECO:0000313" key="11">
    <source>
        <dbReference type="Proteomes" id="UP000298218"/>
    </source>
</evidence>
<proteinExistence type="inferred from homology"/>
<feature type="transmembrane region" description="Helical" evidence="8">
    <location>
        <begin position="450"/>
        <end position="471"/>
    </location>
</feature>
<feature type="region of interest" description="Disordered" evidence="7">
    <location>
        <begin position="770"/>
        <end position="801"/>
    </location>
</feature>
<feature type="transmembrane region" description="Helical" evidence="8">
    <location>
        <begin position="314"/>
        <end position="333"/>
    </location>
</feature>
<dbReference type="GO" id="GO:0044874">
    <property type="term" value="P:lipoprotein localization to outer membrane"/>
    <property type="evidence" value="ECO:0007669"/>
    <property type="project" value="TreeGrafter"/>
</dbReference>
<keyword evidence="3" id="KW-1003">Cell membrane</keyword>
<accession>A0A4Y8KS23</accession>
<sequence length="801" mass="84388">MASAPDPTLTQDPQDETGWQVDRDDAGASLNHSHTASPVAPESFLPAGTRLLTIRQTSVVAETAHGIGYFEVLQGQPWDESFAGKWDVTAGDTPNADSEIMVTAATLKRFGVALGDSIRVIEPIASTYRIVGTIQSAALDNSGEQLFARPGAFDDVLPANDLAGTEYYLPDTRLDWEDVQQLNPHGATVLSRSVILDPPPPGSTAVSSSPGDRSAAVILYLGLFGGFALFEVALLAGAAFTVGARQQQRALAILASVGGDRRMLFRVISFGGIILGVIGATVGAVLGVGVAWAYMGISANGNAARYPGFHVEPLILLFIIAFATAASWVAAAIPARAAARVDVVGALRGSRRPPTLTRRRPIFGIVLVVGGALIALAGGFIEAAAYLPPYQPTLAAAGLWLIVGGPVIMQIGAVLIAPLILRWAARAFSRFGAGARLGTRDVARNPGRSVPALATIMSTVFVAAFAMSLIASGQEASNRTYNYSTSLHAASVNLYTYDDAGQQILQTTGGKVVVALNNSFTTADARLLSSAPDPLMPHSQAAEADTTTTFVYPRANPATACPSDAHPEATAGSEPQNDPRCLTPDMPNTNYSGVADHVWVGSFDDLAAILGEPLSDRSRATLASGGIVSPCSQYVVDNQVTLDWKNTIDAAESPARTVTLPANVQKPRHPIDFGVFMLPSTADTLGVDYRPSLVLAPLPAHRRGRASPASLRPALVAARPHRDCAARTHRTRQLAHREGNSGAIHEPKCHRLTNRPKADVVAYLRRAKLSPRTRRGSSQNVPAEGSPIGIRISRDDVRVGG</sequence>
<dbReference type="GO" id="GO:0098797">
    <property type="term" value="C:plasma membrane protein complex"/>
    <property type="evidence" value="ECO:0007669"/>
    <property type="project" value="TreeGrafter"/>
</dbReference>
<comment type="similarity">
    <text evidence="2">Belongs to the ABC-4 integral membrane protein family. LolC/E subfamily.</text>
</comment>
<dbReference type="AlphaFoldDB" id="A0A4Y8KS23"/>
<keyword evidence="11" id="KW-1185">Reference proteome</keyword>
<keyword evidence="5 8" id="KW-1133">Transmembrane helix</keyword>
<feature type="domain" description="ABC3 transporter permease C-terminal" evidence="9">
    <location>
        <begin position="223"/>
        <end position="341"/>
    </location>
</feature>
<keyword evidence="6 8" id="KW-0472">Membrane</keyword>
<evidence type="ECO:0000256" key="4">
    <source>
        <dbReference type="ARBA" id="ARBA00022692"/>
    </source>
</evidence>
<dbReference type="PANTHER" id="PTHR30489">
    <property type="entry name" value="LIPOPROTEIN-RELEASING SYSTEM TRANSMEMBRANE PROTEIN LOLE"/>
    <property type="match status" value="1"/>
</dbReference>
<comment type="caution">
    <text evidence="10">The sequence shown here is derived from an EMBL/GenBank/DDBJ whole genome shotgun (WGS) entry which is preliminary data.</text>
</comment>
<dbReference type="InterPro" id="IPR051447">
    <property type="entry name" value="Lipoprotein-release_system"/>
</dbReference>
<dbReference type="InterPro" id="IPR003838">
    <property type="entry name" value="ABC3_permease_C"/>
</dbReference>
<feature type="region of interest" description="Disordered" evidence="7">
    <location>
        <begin position="1"/>
        <end position="42"/>
    </location>
</feature>
<dbReference type="PANTHER" id="PTHR30489:SF0">
    <property type="entry name" value="LIPOPROTEIN-RELEASING SYSTEM TRANSMEMBRANE PROTEIN LOLE"/>
    <property type="match status" value="1"/>
</dbReference>
<organism evidence="10 11">
    <name type="scientific">Cryobacterium psychrophilum</name>
    <dbReference type="NCBI Taxonomy" id="41988"/>
    <lineage>
        <taxon>Bacteria</taxon>
        <taxon>Bacillati</taxon>
        <taxon>Actinomycetota</taxon>
        <taxon>Actinomycetes</taxon>
        <taxon>Micrococcales</taxon>
        <taxon>Microbacteriaceae</taxon>
        <taxon>Cryobacterium</taxon>
    </lineage>
</organism>
<feature type="transmembrane region" description="Helical" evidence="8">
    <location>
        <begin position="399"/>
        <end position="421"/>
    </location>
</feature>
<reference evidence="10 11" key="1">
    <citation type="submission" date="2019-03" db="EMBL/GenBank/DDBJ databases">
        <title>Genomics of glacier-inhabiting Cryobacterium strains.</title>
        <authorList>
            <person name="Liu Q."/>
            <person name="Xin Y.-H."/>
        </authorList>
    </citation>
    <scope>NUCLEOTIDE SEQUENCE [LARGE SCALE GENOMIC DNA]</scope>
    <source>
        <strain evidence="10 11">CGMCC 1.4292</strain>
    </source>
</reference>
<feature type="transmembrane region" description="Helical" evidence="8">
    <location>
        <begin position="362"/>
        <end position="387"/>
    </location>
</feature>
<feature type="transmembrane region" description="Helical" evidence="8">
    <location>
        <begin position="263"/>
        <end position="294"/>
    </location>
</feature>
<dbReference type="EMBL" id="SOHQ01000001">
    <property type="protein sequence ID" value="TFD82430.1"/>
    <property type="molecule type" value="Genomic_DNA"/>
</dbReference>
<feature type="compositionally biased region" description="Basic and acidic residues" evidence="7">
    <location>
        <begin position="792"/>
        <end position="801"/>
    </location>
</feature>
<feature type="region of interest" description="Disordered" evidence="7">
    <location>
        <begin position="558"/>
        <end position="580"/>
    </location>
</feature>
<evidence type="ECO:0000256" key="7">
    <source>
        <dbReference type="SAM" id="MobiDB-lite"/>
    </source>
</evidence>
<comment type="subcellular location">
    <subcellularLocation>
        <location evidence="1">Cell membrane</location>
        <topology evidence="1">Multi-pass membrane protein</topology>
    </subcellularLocation>
</comment>
<evidence type="ECO:0000313" key="10">
    <source>
        <dbReference type="EMBL" id="TFD82430.1"/>
    </source>
</evidence>
<evidence type="ECO:0000259" key="9">
    <source>
        <dbReference type="Pfam" id="PF02687"/>
    </source>
</evidence>
<dbReference type="RefSeq" id="WP_134171815.1">
    <property type="nucleotide sequence ID" value="NZ_SODI01000001.1"/>
</dbReference>
<feature type="transmembrane region" description="Helical" evidence="8">
    <location>
        <begin position="217"/>
        <end position="242"/>
    </location>
</feature>
<dbReference type="OrthoDB" id="5089158at2"/>
<gene>
    <name evidence="10" type="ORF">E3T53_00730</name>
</gene>